<evidence type="ECO:0000313" key="1">
    <source>
        <dbReference type="EMBL" id="TRU67899.1"/>
    </source>
</evidence>
<reference evidence="1 2" key="1">
    <citation type="submission" date="2019-01" db="EMBL/GenBank/DDBJ databases">
        <title>Coherence of Microcystis species and biogeography revealed through population genomics.</title>
        <authorList>
            <person name="Perez-Carrascal O.M."/>
            <person name="Terrat Y."/>
            <person name="Giani A."/>
            <person name="Fortin N."/>
            <person name="Tromas N."/>
            <person name="Shapiro B.J."/>
        </authorList>
    </citation>
    <scope>NUCLEOTIDE SEQUENCE [LARGE SCALE GENOMIC DNA]</scope>
    <source>
        <strain evidence="1">Mv_BB_P_19951000_S68D</strain>
    </source>
</reference>
<protein>
    <submittedName>
        <fullName evidence="1">Uncharacterized protein</fullName>
    </submittedName>
</protein>
<sequence>MAKQYMPLEDCSGSAVLGGEIPQLRPPAFSDAPKYTTFSYTYYPGVSEIYEAVAPNRPLA</sequence>
<organism evidence="1 2">
    <name type="scientific">Microcystis viridis Mv_BB_P_19951000_S68D</name>
    <dbReference type="NCBI Taxonomy" id="2486270"/>
    <lineage>
        <taxon>Bacteria</taxon>
        <taxon>Bacillati</taxon>
        <taxon>Cyanobacteriota</taxon>
        <taxon>Cyanophyceae</taxon>
        <taxon>Oscillatoriophycideae</taxon>
        <taxon>Chroococcales</taxon>
        <taxon>Microcystaceae</taxon>
        <taxon>Microcystis</taxon>
    </lineage>
</organism>
<comment type="caution">
    <text evidence="1">The sequence shown here is derived from an EMBL/GenBank/DDBJ whole genome shotgun (WGS) entry which is preliminary data.</text>
</comment>
<gene>
    <name evidence="1" type="ORF">EWV77_21255</name>
</gene>
<proteinExistence type="predicted"/>
<accession>A0A552H9Q7</accession>
<evidence type="ECO:0000313" key="2">
    <source>
        <dbReference type="Proteomes" id="UP000320674"/>
    </source>
</evidence>
<dbReference type="AlphaFoldDB" id="A0A552H9Q7"/>
<name>A0A552H9Q7_MICVR</name>
<dbReference type="EMBL" id="SFAZ01000302">
    <property type="protein sequence ID" value="TRU67899.1"/>
    <property type="molecule type" value="Genomic_DNA"/>
</dbReference>
<dbReference type="Proteomes" id="UP000320674">
    <property type="component" value="Unassembled WGS sequence"/>
</dbReference>